<organism evidence="3 4">
    <name type="scientific">Bifiguratus adelaidae</name>
    <dbReference type="NCBI Taxonomy" id="1938954"/>
    <lineage>
        <taxon>Eukaryota</taxon>
        <taxon>Fungi</taxon>
        <taxon>Fungi incertae sedis</taxon>
        <taxon>Mucoromycota</taxon>
        <taxon>Mucoromycotina</taxon>
        <taxon>Endogonomycetes</taxon>
        <taxon>Endogonales</taxon>
        <taxon>Endogonales incertae sedis</taxon>
        <taxon>Bifiguratus</taxon>
    </lineage>
</organism>
<feature type="region of interest" description="Disordered" evidence="1">
    <location>
        <begin position="192"/>
        <end position="332"/>
    </location>
</feature>
<dbReference type="PANTHER" id="PTHR22093:SF0">
    <property type="entry name" value="LEUKOCYTE RECEPTOR CLUSTER MEMBER 1"/>
    <property type="match status" value="1"/>
</dbReference>
<dbReference type="InterPro" id="IPR019339">
    <property type="entry name" value="CIR_N_dom"/>
</dbReference>
<dbReference type="InterPro" id="IPR039875">
    <property type="entry name" value="LENG1-like"/>
</dbReference>
<feature type="region of interest" description="Disordered" evidence="1">
    <location>
        <begin position="157"/>
        <end position="178"/>
    </location>
</feature>
<proteinExistence type="predicted"/>
<feature type="domain" description="CBF1-interacting co-repressor CIR N-terminal" evidence="2">
    <location>
        <begin position="11"/>
        <end position="47"/>
    </location>
</feature>
<name>A0A261XZT9_9FUNG</name>
<feature type="compositionally biased region" description="Basic and acidic residues" evidence="1">
    <location>
        <begin position="284"/>
        <end position="300"/>
    </location>
</feature>
<evidence type="ECO:0000256" key="1">
    <source>
        <dbReference type="SAM" id="MobiDB-lite"/>
    </source>
</evidence>
<gene>
    <name evidence="3" type="ORF">BZG36_03944</name>
</gene>
<dbReference type="Proteomes" id="UP000242875">
    <property type="component" value="Unassembled WGS sequence"/>
</dbReference>
<evidence type="ECO:0000313" key="4">
    <source>
        <dbReference type="Proteomes" id="UP000242875"/>
    </source>
</evidence>
<dbReference type="EMBL" id="MVBO01000064">
    <property type="protein sequence ID" value="OZJ03887.1"/>
    <property type="molecule type" value="Genomic_DNA"/>
</dbReference>
<evidence type="ECO:0000313" key="3">
    <source>
        <dbReference type="EMBL" id="OZJ03887.1"/>
    </source>
</evidence>
<comment type="caution">
    <text evidence="3">The sequence shown here is derived from an EMBL/GenBank/DDBJ whole genome shotgun (WGS) entry which is preliminary data.</text>
</comment>
<dbReference type="SMART" id="SM01083">
    <property type="entry name" value="Cir_N"/>
    <property type="match status" value="1"/>
</dbReference>
<feature type="compositionally biased region" description="Polar residues" evidence="1">
    <location>
        <begin position="272"/>
        <end position="283"/>
    </location>
</feature>
<reference evidence="3 4" key="1">
    <citation type="journal article" date="2017" name="Mycologia">
        <title>Bifiguratus adelaidae, gen. et sp. nov., a new member of Mucoromycotina in endophytic and soil-dwelling habitats.</title>
        <authorList>
            <person name="Torres-Cruz T.J."/>
            <person name="Billingsley Tobias T.L."/>
            <person name="Almatruk M."/>
            <person name="Hesse C."/>
            <person name="Kuske C.R."/>
            <person name="Desiro A."/>
            <person name="Benucci G.M."/>
            <person name="Bonito G."/>
            <person name="Stajich J.E."/>
            <person name="Dunlap C."/>
            <person name="Arnold A.E."/>
            <person name="Porras-Alfaro A."/>
        </authorList>
    </citation>
    <scope>NUCLEOTIDE SEQUENCE [LARGE SCALE GENOMIC DNA]</scope>
    <source>
        <strain evidence="3 4">AZ0501</strain>
    </source>
</reference>
<dbReference type="Pfam" id="PF10197">
    <property type="entry name" value="Cir_N"/>
    <property type="match status" value="1"/>
</dbReference>
<feature type="compositionally biased region" description="Basic and acidic residues" evidence="1">
    <location>
        <begin position="213"/>
        <end position="225"/>
    </location>
</feature>
<dbReference type="PANTHER" id="PTHR22093">
    <property type="entry name" value="LEUKOCYTE RECEPTOR CLUSTER LRC MEMBER 1"/>
    <property type="match status" value="1"/>
</dbReference>
<accession>A0A261XZT9</accession>
<feature type="compositionally biased region" description="Basic residues" evidence="1">
    <location>
        <begin position="242"/>
        <end position="261"/>
    </location>
</feature>
<dbReference type="AlphaFoldDB" id="A0A261XZT9"/>
<dbReference type="OrthoDB" id="2159131at2759"/>
<feature type="compositionally biased region" description="Basic and acidic residues" evidence="1">
    <location>
        <begin position="163"/>
        <end position="178"/>
    </location>
</feature>
<keyword evidence="4" id="KW-1185">Reference proteome</keyword>
<evidence type="ECO:0000259" key="2">
    <source>
        <dbReference type="SMART" id="SM01083"/>
    </source>
</evidence>
<protein>
    <recommendedName>
        <fullName evidence="2">CBF1-interacting co-repressor CIR N-terminal domain-containing protein</fullName>
    </recommendedName>
</protein>
<sequence length="332" mass="38455">MPKTNILQHKSWHVYNRENIERVKRDEAKAKEEEEAKLERVRIAASSGYGTRHDREARIQLLRERAKQRSLAAGVDSAALGDSAESIQQVALSTASEPPIVLEHINFWKDFEDNVDTANKFKNNAEHEAEKKAEQEKWERQLTMYLVQAKAERPWYGQAGDATRAEDPQKRAKAERIDRYVKLREDPLTAVNTHFSRGSKPAKISEVPYDDETTSHKQTDSKDTKANSSSKLLIEAAECHRPYKPKHRHTSTERSHRKHKSLSSERPHKSHNANCDESSQKSIEQLRAERMAREQKERARSMQLLHGDQEEQKGYHAQFNPRETSQAHDRRR</sequence>